<dbReference type="InterPro" id="IPR027417">
    <property type="entry name" value="P-loop_NTPase"/>
</dbReference>
<dbReference type="EMBL" id="SGTH01000009">
    <property type="protein sequence ID" value="RZH25945.1"/>
    <property type="molecule type" value="Genomic_DNA"/>
</dbReference>
<sequence length="740" mass="86357">MIRLINLKNVASYKSNATLETDKKINLIYGLNGAGKSTFSNFLHQRIDPKYKDCSIDGLEDDHEVLVYNQAFIQENFFEVENLKGIFTLSKENKEAETKISNALKEIKKIQDEIGKQKSELEDEKRTIVQEQNAAKETVWKIKNDYSGGDRVLEFCLDGYKGSKDNLFNYLLGLSKPNIKPQKSIDDLKNDFQSISGDNPQKYLSLPKINFSSQDIEIESLFSKHIVGNENSTVSQLIKMLGNSDWVKAGLKYIPQNGLNENLNCPFCQEKTISNILIENIKNYFDASYEADIVSLNYLFKTYSQEIQSIPNKSTFESHPKFEVYSKDFEIRYHEFIKIIENNQKIIEDKIKNPSISVALKSSVEALEELNKVIMGINILVNEHNKNIEQKEVVKANIRKYFWEIMCWEYDLTISSFKAKKLISQSKIEKIEENIRQNLIKIDIQKTIISEQQKKTVNIEGAIENIKNGLIELGINDFEIKKYSDNFYKIVRGDKEDRIFHSLSEGEKMIISFLYFLELCRGKKEVTATSTKKIIVIDDPISSLSHIYVFNVGRLIKNEFFGKKSTRVNPETSCSETAWNYKYEQVFILTHSLYFFYEVTETNHDVRKETQSLFRLVKNDTGSAFIPMKYEEIQNDYQAYWFIIRDSQQPAALIANCMRNVIEYFFNFVEKKDLNNFFQLGELSSNRYQAFYRYINRESHSLGQNIFDFKEFNYQDFRDAFAELFKVAGYEKHYKKMIAI</sequence>
<reference evidence="3 4" key="1">
    <citation type="submission" date="2019-02" db="EMBL/GenBank/DDBJ databases">
        <title>The Batch Genome Submission of Acinetobacter spp. strains.</title>
        <authorList>
            <person name="Qin J."/>
            <person name="Hu Y."/>
            <person name="Ye H."/>
            <person name="Wei L."/>
            <person name="Feng Y."/>
            <person name="Zong Z."/>
        </authorList>
    </citation>
    <scope>NUCLEOTIDE SEQUENCE [LARGE SCALE GENOMIC DNA]</scope>
    <source>
        <strain evidence="3 4">WCHAP100012</strain>
    </source>
</reference>
<gene>
    <name evidence="3" type="ORF">EXD98_17425</name>
</gene>
<comment type="caution">
    <text evidence="3">The sequence shown here is derived from an EMBL/GenBank/DDBJ whole genome shotgun (WGS) entry which is preliminary data.</text>
</comment>
<dbReference type="SUPFAM" id="SSF52540">
    <property type="entry name" value="P-loop containing nucleoside triphosphate hydrolases"/>
    <property type="match status" value="1"/>
</dbReference>
<evidence type="ECO:0000313" key="4">
    <source>
        <dbReference type="Proteomes" id="UP000294065"/>
    </source>
</evidence>
<dbReference type="RefSeq" id="WP_130174180.1">
    <property type="nucleotide sequence ID" value="NZ_SGTH01000009.1"/>
</dbReference>
<dbReference type="AlphaFoldDB" id="A0AAE8KEN0"/>
<feature type="domain" description="Protein CR006 P-loop" evidence="2">
    <location>
        <begin position="10"/>
        <end position="726"/>
    </location>
</feature>
<protein>
    <recommendedName>
        <fullName evidence="2">Protein CR006 P-loop domain-containing protein</fullName>
    </recommendedName>
</protein>
<accession>A0AAE8KEN0</accession>
<evidence type="ECO:0000313" key="3">
    <source>
        <dbReference type="EMBL" id="RZH25945.1"/>
    </source>
</evidence>
<evidence type="ECO:0000259" key="2">
    <source>
        <dbReference type="Pfam" id="PF13166"/>
    </source>
</evidence>
<keyword evidence="1" id="KW-0175">Coiled coil</keyword>
<dbReference type="InterPro" id="IPR026866">
    <property type="entry name" value="CR006_AAA"/>
</dbReference>
<dbReference type="Gene3D" id="3.40.50.300">
    <property type="entry name" value="P-loop containing nucleotide triphosphate hydrolases"/>
    <property type="match status" value="2"/>
</dbReference>
<evidence type="ECO:0000256" key="1">
    <source>
        <dbReference type="SAM" id="Coils"/>
    </source>
</evidence>
<organism evidence="3 4">
    <name type="scientific">Acinetobacter pittii</name>
    <name type="common">Acinetobacter genomosp. 3</name>
    <dbReference type="NCBI Taxonomy" id="48296"/>
    <lineage>
        <taxon>Bacteria</taxon>
        <taxon>Pseudomonadati</taxon>
        <taxon>Pseudomonadota</taxon>
        <taxon>Gammaproteobacteria</taxon>
        <taxon>Moraxellales</taxon>
        <taxon>Moraxellaceae</taxon>
        <taxon>Acinetobacter</taxon>
        <taxon>Acinetobacter calcoaceticus/baumannii complex</taxon>
    </lineage>
</organism>
<dbReference type="Proteomes" id="UP000294065">
    <property type="component" value="Unassembled WGS sequence"/>
</dbReference>
<name>A0AAE8KEN0_ACIPI</name>
<dbReference type="Pfam" id="PF13166">
    <property type="entry name" value="AAA_13"/>
    <property type="match status" value="1"/>
</dbReference>
<proteinExistence type="predicted"/>
<feature type="coiled-coil region" evidence="1">
    <location>
        <begin position="86"/>
        <end position="138"/>
    </location>
</feature>